<name>A0A8H6TCG9_9AGAR</name>
<organism evidence="2 3">
    <name type="scientific">Mycena indigotica</name>
    <dbReference type="NCBI Taxonomy" id="2126181"/>
    <lineage>
        <taxon>Eukaryota</taxon>
        <taxon>Fungi</taxon>
        <taxon>Dikarya</taxon>
        <taxon>Basidiomycota</taxon>
        <taxon>Agaricomycotina</taxon>
        <taxon>Agaricomycetes</taxon>
        <taxon>Agaricomycetidae</taxon>
        <taxon>Agaricales</taxon>
        <taxon>Marasmiineae</taxon>
        <taxon>Mycenaceae</taxon>
        <taxon>Mycena</taxon>
    </lineage>
</organism>
<accession>A0A8H6TCG9</accession>
<keyword evidence="1" id="KW-0175">Coiled coil</keyword>
<dbReference type="EMBL" id="JACAZF010000001">
    <property type="protein sequence ID" value="KAF7315158.1"/>
    <property type="molecule type" value="Genomic_DNA"/>
</dbReference>
<evidence type="ECO:0000313" key="3">
    <source>
        <dbReference type="Proteomes" id="UP000636479"/>
    </source>
</evidence>
<dbReference type="InterPro" id="IPR010989">
    <property type="entry name" value="SNARE"/>
</dbReference>
<dbReference type="GO" id="GO:0016192">
    <property type="term" value="P:vesicle-mediated transport"/>
    <property type="evidence" value="ECO:0007669"/>
    <property type="project" value="InterPro"/>
</dbReference>
<dbReference type="AlphaFoldDB" id="A0A8H6TCG9"/>
<proteinExistence type="predicted"/>
<reference evidence="2" key="1">
    <citation type="submission" date="2020-05" db="EMBL/GenBank/DDBJ databases">
        <title>Mycena genomes resolve the evolution of fungal bioluminescence.</title>
        <authorList>
            <person name="Tsai I.J."/>
        </authorList>
    </citation>
    <scope>NUCLEOTIDE SEQUENCE</scope>
    <source>
        <strain evidence="2">171206Taipei</strain>
    </source>
</reference>
<protein>
    <submittedName>
        <fullName evidence="2">Uncharacterized protein</fullName>
    </submittedName>
</protein>
<evidence type="ECO:0000313" key="2">
    <source>
        <dbReference type="EMBL" id="KAF7315158.1"/>
    </source>
</evidence>
<sequence length="176" mass="19199">MAAINPPPLIPGMTAPPPLANPPTATDAKLAEEYHLRIAAQRHMHIAGFTDQMYTDSKIYANEVLAAVALNAVPQNAALAGAPLWAQQMHQQSQQQFTQLNARITQLDQNAQQRNQHLQQLNNRINQLNNVFDELKLVVFRTNNLIKSGGGPGNPLDIAPVLDPVVNPANLSAHND</sequence>
<dbReference type="Proteomes" id="UP000636479">
    <property type="component" value="Unassembled WGS sequence"/>
</dbReference>
<comment type="caution">
    <text evidence="2">The sequence shown here is derived from an EMBL/GenBank/DDBJ whole genome shotgun (WGS) entry which is preliminary data.</text>
</comment>
<dbReference type="SUPFAM" id="SSF47661">
    <property type="entry name" value="t-snare proteins"/>
    <property type="match status" value="1"/>
</dbReference>
<keyword evidence="3" id="KW-1185">Reference proteome</keyword>
<dbReference type="RefSeq" id="XP_037225181.1">
    <property type="nucleotide sequence ID" value="XM_037357271.1"/>
</dbReference>
<feature type="coiled-coil region" evidence="1">
    <location>
        <begin position="90"/>
        <end position="138"/>
    </location>
</feature>
<dbReference type="GeneID" id="59339787"/>
<gene>
    <name evidence="2" type="ORF">MIND_00030200</name>
</gene>
<evidence type="ECO:0000256" key="1">
    <source>
        <dbReference type="SAM" id="Coils"/>
    </source>
</evidence>
<dbReference type="GO" id="GO:0016020">
    <property type="term" value="C:membrane"/>
    <property type="evidence" value="ECO:0007669"/>
    <property type="project" value="InterPro"/>
</dbReference>
<dbReference type="Gene3D" id="1.20.58.70">
    <property type="match status" value="1"/>
</dbReference>